<evidence type="ECO:0000256" key="1">
    <source>
        <dbReference type="ARBA" id="ARBA00022729"/>
    </source>
</evidence>
<reference evidence="7" key="1">
    <citation type="journal article" date="2021" name="bioRxiv">
        <title>Whole Genome Assembly and Annotation of Northern Wild Rice, Zizania palustris L., Supports a Whole Genome Duplication in the Zizania Genus.</title>
        <authorList>
            <person name="Haas M."/>
            <person name="Kono T."/>
            <person name="Macchietto M."/>
            <person name="Millas R."/>
            <person name="McGilp L."/>
            <person name="Shao M."/>
            <person name="Duquette J."/>
            <person name="Hirsch C.N."/>
            <person name="Kimball J."/>
        </authorList>
    </citation>
    <scope>NUCLEOTIDE SEQUENCE</scope>
    <source>
        <tissue evidence="7">Fresh leaf tissue</tissue>
    </source>
</reference>
<proteinExistence type="predicted"/>
<dbReference type="InterPro" id="IPR025661">
    <property type="entry name" value="Pept_asp_AS"/>
</dbReference>
<dbReference type="Pfam" id="PF00112">
    <property type="entry name" value="Peptidase_C1"/>
    <property type="match status" value="1"/>
</dbReference>
<evidence type="ECO:0000313" key="7">
    <source>
        <dbReference type="EMBL" id="KAG8043832.1"/>
    </source>
</evidence>
<dbReference type="GO" id="GO:0008234">
    <property type="term" value="F:cysteine-type peptidase activity"/>
    <property type="evidence" value="ECO:0007669"/>
    <property type="project" value="InterPro"/>
</dbReference>
<evidence type="ECO:0000256" key="4">
    <source>
        <dbReference type="SAM" id="SignalP"/>
    </source>
</evidence>
<dbReference type="Pfam" id="PF08246">
    <property type="entry name" value="Inhibitor_I29"/>
    <property type="match status" value="1"/>
</dbReference>
<dbReference type="FunFam" id="3.90.70.10:FF:000204">
    <property type="entry name" value="Papain"/>
    <property type="match status" value="1"/>
</dbReference>
<keyword evidence="1 4" id="KW-0732">Signal</keyword>
<dbReference type="InterPro" id="IPR025660">
    <property type="entry name" value="Pept_his_AS"/>
</dbReference>
<feature type="chain" id="PRO_5035213484" evidence="4">
    <location>
        <begin position="23"/>
        <end position="381"/>
    </location>
</feature>
<evidence type="ECO:0000313" key="8">
    <source>
        <dbReference type="Proteomes" id="UP000729402"/>
    </source>
</evidence>
<sequence length="381" mass="42033">MVPLVGLLQLVCFLLLSSSSAAGSAPGNDHHDLLMLDRFHRWMAFHDRSYPNDDEKLRRFEVYRHNVEYIERTNQDGGLGYQLGENDFTDLTNEEFVARYIGGLIVDDSKVITTLAGDVSEGYVVDGGEDDPAKLQIAPPRPPKNVDWREKGAVTNATNQGKCGSCWAFAAVATVESMHQIATGKLVKLSEQEVMDCYSGYPLKGCKGGEPLDALQKIKQNRGVMTEESYGQYKGQQLTCRSFRKTDAGRVGKIKWVRKVSSETEEALTLAVAHQPVAVAIDGNNTNIQHYTSGIYTGPCTTELNHAVVVVGYGREAVSAVDYWIVKNSWGSNWGQNGFFFMRKGADGPYGLCGIVKERGVYPQSCLEHDDGVSWNICAKD</sequence>
<evidence type="ECO:0000259" key="5">
    <source>
        <dbReference type="SMART" id="SM00645"/>
    </source>
</evidence>
<dbReference type="InterPro" id="IPR000169">
    <property type="entry name" value="Pept_cys_AS"/>
</dbReference>
<keyword evidence="2" id="KW-0865">Zymogen</keyword>
<dbReference type="InterPro" id="IPR013201">
    <property type="entry name" value="Prot_inhib_I29"/>
</dbReference>
<dbReference type="InterPro" id="IPR000668">
    <property type="entry name" value="Peptidase_C1A_C"/>
</dbReference>
<reference evidence="7" key="2">
    <citation type="submission" date="2021-02" db="EMBL/GenBank/DDBJ databases">
        <authorList>
            <person name="Kimball J.A."/>
            <person name="Haas M.W."/>
            <person name="Macchietto M."/>
            <person name="Kono T."/>
            <person name="Duquette J."/>
            <person name="Shao M."/>
        </authorList>
    </citation>
    <scope>NUCLEOTIDE SEQUENCE</scope>
    <source>
        <tissue evidence="7">Fresh leaf tissue</tissue>
    </source>
</reference>
<feature type="signal peptide" evidence="4">
    <location>
        <begin position="1"/>
        <end position="22"/>
    </location>
</feature>
<organism evidence="7 8">
    <name type="scientific">Zizania palustris</name>
    <name type="common">Northern wild rice</name>
    <dbReference type="NCBI Taxonomy" id="103762"/>
    <lineage>
        <taxon>Eukaryota</taxon>
        <taxon>Viridiplantae</taxon>
        <taxon>Streptophyta</taxon>
        <taxon>Embryophyta</taxon>
        <taxon>Tracheophyta</taxon>
        <taxon>Spermatophyta</taxon>
        <taxon>Magnoliopsida</taxon>
        <taxon>Liliopsida</taxon>
        <taxon>Poales</taxon>
        <taxon>Poaceae</taxon>
        <taxon>BOP clade</taxon>
        <taxon>Oryzoideae</taxon>
        <taxon>Oryzeae</taxon>
        <taxon>Zizaniinae</taxon>
        <taxon>Zizania</taxon>
    </lineage>
</organism>
<dbReference type="OrthoDB" id="498368at2759"/>
<feature type="domain" description="Peptidase C1A papain C-terminal" evidence="5">
    <location>
        <begin position="142"/>
        <end position="364"/>
    </location>
</feature>
<accession>A0A8J5UUV0</accession>
<name>A0A8J5UUV0_ZIZPA</name>
<protein>
    <submittedName>
        <fullName evidence="7">Uncharacterized protein</fullName>
    </submittedName>
</protein>
<comment type="caution">
    <text evidence="7">The sequence shown here is derived from an EMBL/GenBank/DDBJ whole genome shotgun (WGS) entry which is preliminary data.</text>
</comment>
<dbReference type="SMART" id="SM00645">
    <property type="entry name" value="Pept_C1"/>
    <property type="match status" value="1"/>
</dbReference>
<dbReference type="CDD" id="cd02248">
    <property type="entry name" value="Peptidase_C1A"/>
    <property type="match status" value="1"/>
</dbReference>
<dbReference type="PROSITE" id="PS00639">
    <property type="entry name" value="THIOL_PROTEASE_HIS"/>
    <property type="match status" value="1"/>
</dbReference>
<evidence type="ECO:0000256" key="3">
    <source>
        <dbReference type="ARBA" id="ARBA00023157"/>
    </source>
</evidence>
<dbReference type="PROSITE" id="PS00139">
    <property type="entry name" value="THIOL_PROTEASE_CYS"/>
    <property type="match status" value="1"/>
</dbReference>
<dbReference type="Proteomes" id="UP000729402">
    <property type="component" value="Unassembled WGS sequence"/>
</dbReference>
<dbReference type="InterPro" id="IPR013128">
    <property type="entry name" value="Peptidase_C1A"/>
</dbReference>
<dbReference type="PANTHER" id="PTHR12411">
    <property type="entry name" value="CYSTEINE PROTEASE FAMILY C1-RELATED"/>
    <property type="match status" value="1"/>
</dbReference>
<evidence type="ECO:0000256" key="2">
    <source>
        <dbReference type="ARBA" id="ARBA00023145"/>
    </source>
</evidence>
<dbReference type="PROSITE" id="PS00640">
    <property type="entry name" value="THIOL_PROTEASE_ASN"/>
    <property type="match status" value="1"/>
</dbReference>
<gene>
    <name evidence="7" type="ORF">GUJ93_ZPchr0458g22362</name>
</gene>
<dbReference type="InterPro" id="IPR039417">
    <property type="entry name" value="Peptidase_C1A_papain-like"/>
</dbReference>
<keyword evidence="3" id="KW-1015">Disulfide bond</keyword>
<dbReference type="SMART" id="SM00848">
    <property type="entry name" value="Inhibitor_I29"/>
    <property type="match status" value="1"/>
</dbReference>
<keyword evidence="8" id="KW-1185">Reference proteome</keyword>
<dbReference type="AlphaFoldDB" id="A0A8J5UUV0"/>
<dbReference type="EMBL" id="JAAALK010000953">
    <property type="protein sequence ID" value="KAG8043832.1"/>
    <property type="molecule type" value="Genomic_DNA"/>
</dbReference>
<feature type="domain" description="Cathepsin propeptide inhibitor" evidence="6">
    <location>
        <begin position="39"/>
        <end position="96"/>
    </location>
</feature>
<evidence type="ECO:0000259" key="6">
    <source>
        <dbReference type="SMART" id="SM00848"/>
    </source>
</evidence>
<dbReference type="GO" id="GO:0006508">
    <property type="term" value="P:proteolysis"/>
    <property type="evidence" value="ECO:0007669"/>
    <property type="project" value="InterPro"/>
</dbReference>